<protein>
    <submittedName>
        <fullName evidence="8">MMPL family protein</fullName>
    </submittedName>
</protein>
<dbReference type="PANTHER" id="PTHR33406">
    <property type="entry name" value="MEMBRANE PROTEIN MJ1562-RELATED"/>
    <property type="match status" value="1"/>
</dbReference>
<dbReference type="GO" id="GO:0005886">
    <property type="term" value="C:plasma membrane"/>
    <property type="evidence" value="ECO:0007669"/>
    <property type="project" value="UniProtKB-SubCell"/>
</dbReference>
<feature type="domain" description="Membrane transport protein MMPL" evidence="7">
    <location>
        <begin position="151"/>
        <end position="374"/>
    </location>
</feature>
<dbReference type="AlphaFoldDB" id="A0A5B1CDM2"/>
<proteinExistence type="predicted"/>
<keyword evidence="5 6" id="KW-0472">Membrane</keyword>
<dbReference type="OrthoDB" id="5429313at2"/>
<dbReference type="InterPro" id="IPR004869">
    <property type="entry name" value="MMPL_dom"/>
</dbReference>
<feature type="transmembrane region" description="Helical" evidence="6">
    <location>
        <begin position="305"/>
        <end position="329"/>
    </location>
</feature>
<dbReference type="Pfam" id="PF03176">
    <property type="entry name" value="MMPL"/>
    <property type="match status" value="2"/>
</dbReference>
<sequence length="770" mass="82908">MLDDIDSTGDERPPQRWGSIVSVVVAIACFFVAWPIASQLQFDRTITSMFDPDDQDLRSYQSLQDDFGGNAVAMLVYHDAELWSAEGIARNEKVTQAVAKIPGIDGVISPSILNDLVKKVKPGSFLAGGPPLINRRESVARGFDQMFVGYTHSPDHQHGAVVAMLDPAKVEMAVAGMREVTREMNADTDSPMQDFVLVGEPVLVEEAFDLIERDGKWLATLTVILLSLVVLFSLLDLRFVLLSVIVIAWSVTVTKALMQTFGMELSLVSTILTAIVTVITVTSVLHLGVRYRIIRRRRDSPARATMVAVSLLAMPILWTCLTDAAGFAALSVSRILPVQQFGWMIAIASLSTLVGLALWSPAMMAIGNPRWFASSVPARWIDGVRGSVLEPLQTKLRHSILAIASVSVRNPRLMIVAIILAVMVVAGGIGRTQTETSFLNNFRSDSDIVSAYSRVEEEFGGAGVWDVIIDAPPVVSSSYLKQVRSLEKKLRQIDLDGIRLTKVISLADADAVVARSGLMRLVSSRVRLGGMQAIVPVFYNALMSGPADSQQSGEAGSRKLRLMLRSEEDISSTQKIALMQEVRSVIASTEIGKSAEVTGYYVLMARLIDQLIRDGWRCFAASSLLVWLLLLVSGRSVLRASIALVINLLPALLVIAGLGWMGGKINMGSAMIAAVSIGLSIDGSVHFLTSYRRKRGRGHDASSSAVHAAGNVGAAIVLATIALVIGFGGLATSEFVPTSTFGILVAMTLVVGAIVNLTVLPCLIAITDRS</sequence>
<evidence type="ECO:0000313" key="8">
    <source>
        <dbReference type="EMBL" id="KAA1257869.1"/>
    </source>
</evidence>
<evidence type="ECO:0000256" key="2">
    <source>
        <dbReference type="ARBA" id="ARBA00022475"/>
    </source>
</evidence>
<feature type="transmembrane region" description="Helical" evidence="6">
    <location>
        <begin position="341"/>
        <end position="360"/>
    </location>
</feature>
<keyword evidence="4 6" id="KW-1133">Transmembrane helix</keyword>
<evidence type="ECO:0000256" key="3">
    <source>
        <dbReference type="ARBA" id="ARBA00022692"/>
    </source>
</evidence>
<evidence type="ECO:0000256" key="4">
    <source>
        <dbReference type="ARBA" id="ARBA00022989"/>
    </source>
</evidence>
<evidence type="ECO:0000256" key="6">
    <source>
        <dbReference type="SAM" id="Phobius"/>
    </source>
</evidence>
<dbReference type="SUPFAM" id="SSF82866">
    <property type="entry name" value="Multidrug efflux transporter AcrB transmembrane domain"/>
    <property type="match status" value="2"/>
</dbReference>
<name>A0A5B1CDM2_9BACT</name>
<feature type="transmembrane region" description="Helical" evidence="6">
    <location>
        <begin position="708"/>
        <end position="731"/>
    </location>
</feature>
<feature type="transmembrane region" description="Helical" evidence="6">
    <location>
        <begin position="743"/>
        <end position="766"/>
    </location>
</feature>
<evidence type="ECO:0000256" key="1">
    <source>
        <dbReference type="ARBA" id="ARBA00004651"/>
    </source>
</evidence>
<feature type="transmembrane region" description="Helical" evidence="6">
    <location>
        <begin position="614"/>
        <end position="633"/>
    </location>
</feature>
<dbReference type="InterPro" id="IPR050545">
    <property type="entry name" value="Mycobact_MmpL"/>
</dbReference>
<organism evidence="8 9">
    <name type="scientific">Rubripirellula obstinata</name>
    <dbReference type="NCBI Taxonomy" id="406547"/>
    <lineage>
        <taxon>Bacteria</taxon>
        <taxon>Pseudomonadati</taxon>
        <taxon>Planctomycetota</taxon>
        <taxon>Planctomycetia</taxon>
        <taxon>Pirellulales</taxon>
        <taxon>Pirellulaceae</taxon>
        <taxon>Rubripirellula</taxon>
    </lineage>
</organism>
<dbReference type="Gene3D" id="1.20.1640.10">
    <property type="entry name" value="Multidrug efflux transporter AcrB transmembrane domain"/>
    <property type="match status" value="2"/>
</dbReference>
<feature type="transmembrane region" description="Helical" evidence="6">
    <location>
        <begin position="17"/>
        <end position="37"/>
    </location>
</feature>
<accession>A0A5B1CDM2</accession>
<reference evidence="8 9" key="1">
    <citation type="submission" date="2019-08" db="EMBL/GenBank/DDBJ databases">
        <title>Deep-cultivation of Planctomycetes and their phenomic and genomic characterization uncovers novel biology.</title>
        <authorList>
            <person name="Wiegand S."/>
            <person name="Jogler M."/>
            <person name="Boedeker C."/>
            <person name="Pinto D."/>
            <person name="Vollmers J."/>
            <person name="Rivas-Marin E."/>
            <person name="Kohn T."/>
            <person name="Peeters S.H."/>
            <person name="Heuer A."/>
            <person name="Rast P."/>
            <person name="Oberbeckmann S."/>
            <person name="Bunk B."/>
            <person name="Jeske O."/>
            <person name="Meyerdierks A."/>
            <person name="Storesund J.E."/>
            <person name="Kallscheuer N."/>
            <person name="Luecker S."/>
            <person name="Lage O.M."/>
            <person name="Pohl T."/>
            <person name="Merkel B.J."/>
            <person name="Hornburger P."/>
            <person name="Mueller R.-W."/>
            <person name="Bruemmer F."/>
            <person name="Labrenz M."/>
            <person name="Spormann A.M."/>
            <person name="Op Den Camp H."/>
            <person name="Overmann J."/>
            <person name="Amann R."/>
            <person name="Jetten M.S.M."/>
            <person name="Mascher T."/>
            <person name="Medema M.H."/>
            <person name="Devos D.P."/>
            <person name="Kaster A.-K."/>
            <person name="Ovreas L."/>
            <person name="Rohde M."/>
            <person name="Galperin M.Y."/>
            <person name="Jogler C."/>
        </authorList>
    </citation>
    <scope>NUCLEOTIDE SEQUENCE [LARGE SCALE GENOMIC DNA]</scope>
    <source>
        <strain evidence="8 9">LF1</strain>
    </source>
</reference>
<keyword evidence="2" id="KW-1003">Cell membrane</keyword>
<keyword evidence="9" id="KW-1185">Reference proteome</keyword>
<dbReference type="Proteomes" id="UP000322699">
    <property type="component" value="Unassembled WGS sequence"/>
</dbReference>
<comment type="subcellular location">
    <subcellularLocation>
        <location evidence="1">Cell membrane</location>
        <topology evidence="1">Multi-pass membrane protein</topology>
    </subcellularLocation>
</comment>
<evidence type="ECO:0000259" key="7">
    <source>
        <dbReference type="Pfam" id="PF03176"/>
    </source>
</evidence>
<feature type="transmembrane region" description="Helical" evidence="6">
    <location>
        <begin position="413"/>
        <end position="430"/>
    </location>
</feature>
<feature type="transmembrane region" description="Helical" evidence="6">
    <location>
        <begin position="218"/>
        <end position="251"/>
    </location>
</feature>
<keyword evidence="3 6" id="KW-0812">Transmembrane</keyword>
<dbReference type="RefSeq" id="WP_084422507.1">
    <property type="nucleotide sequence ID" value="NZ_LWSK01000026.1"/>
</dbReference>
<dbReference type="EMBL" id="VRLW01000001">
    <property type="protein sequence ID" value="KAA1257869.1"/>
    <property type="molecule type" value="Genomic_DNA"/>
</dbReference>
<feature type="transmembrane region" description="Helical" evidence="6">
    <location>
        <begin position="667"/>
        <end position="688"/>
    </location>
</feature>
<comment type="caution">
    <text evidence="8">The sequence shown here is derived from an EMBL/GenBank/DDBJ whole genome shotgun (WGS) entry which is preliminary data.</text>
</comment>
<evidence type="ECO:0000313" key="9">
    <source>
        <dbReference type="Proteomes" id="UP000322699"/>
    </source>
</evidence>
<feature type="transmembrane region" description="Helical" evidence="6">
    <location>
        <begin position="271"/>
        <end position="293"/>
    </location>
</feature>
<feature type="domain" description="Membrane transport protein MMPL" evidence="7">
    <location>
        <begin position="482"/>
        <end position="769"/>
    </location>
</feature>
<evidence type="ECO:0000256" key="5">
    <source>
        <dbReference type="ARBA" id="ARBA00023136"/>
    </source>
</evidence>
<dbReference type="PANTHER" id="PTHR33406:SF12">
    <property type="entry name" value="BLR2997 PROTEIN"/>
    <property type="match status" value="1"/>
</dbReference>
<gene>
    <name evidence="8" type="ORF">LF1_03590</name>
</gene>
<feature type="transmembrane region" description="Helical" evidence="6">
    <location>
        <begin position="640"/>
        <end position="661"/>
    </location>
</feature>